<dbReference type="Pfam" id="PF00010">
    <property type="entry name" value="HLH"/>
    <property type="match status" value="1"/>
</dbReference>
<name>A0A8J5G0Y9_ZINOF</name>
<evidence type="ECO:0000313" key="8">
    <source>
        <dbReference type="EMBL" id="KAG6497521.1"/>
    </source>
</evidence>
<dbReference type="GO" id="GO:0005634">
    <property type="term" value="C:nucleus"/>
    <property type="evidence" value="ECO:0007669"/>
    <property type="project" value="UniProtKB-SubCell"/>
</dbReference>
<feature type="region of interest" description="Disordered" evidence="6">
    <location>
        <begin position="217"/>
        <end position="325"/>
    </location>
</feature>
<dbReference type="SMART" id="SM00353">
    <property type="entry name" value="HLH"/>
    <property type="match status" value="1"/>
</dbReference>
<reference evidence="8 9" key="1">
    <citation type="submission" date="2020-08" db="EMBL/GenBank/DDBJ databases">
        <title>Plant Genome Project.</title>
        <authorList>
            <person name="Zhang R.-G."/>
        </authorList>
    </citation>
    <scope>NUCLEOTIDE SEQUENCE [LARGE SCALE GENOMIC DNA]</scope>
    <source>
        <tissue evidence="8">Rhizome</tissue>
    </source>
</reference>
<sequence length="492" mass="53474">MEKETFWSSNGHSGDVQPPPAMRSGSSKQSARCFHNLIWKQPLTHDADLESALSSLVSSPAPSHPMLSSDRAVIGELIGRMETICNSDEMSTGSQCHSAKNSCYSSPLNSPPRLNLSAVDHRHGRGGLPVLLNPDTGALCMPFSDDQWFADRTASLSRCGGMFSPDFEGKFRLPETPVQLPGASSSKSLTGCRTGGAQLEMETRSQFGRLLTLQGAEVGDGQEESSTSDRVTAEATSLNLRGISDSNSKKRKLPAKDKGKESATNLPNMAENSDAKRCKLGKTNDAVENSGAAEEATTKTEQNGDTGQTSSKDNDSKPPEPPKDYIHVRARRGQATDAHSLAERVRREKISKRMKFLQDLVPGCNKVTGKAVMLDEIINYVQSLQQQVEFLSMKLATLNPQFENMENLLPKEKYQVSGAMPGPLYPSEMAIAAYPCADLEAQFLNPQTQTMQLAAMDGLADATPQLAEFWEGLQTAAQINFGHDHLCGKYME</sequence>
<protein>
    <recommendedName>
        <fullName evidence="7">BHLH domain-containing protein</fullName>
    </recommendedName>
</protein>
<feature type="region of interest" description="Disordered" evidence="6">
    <location>
        <begin position="1"/>
        <end position="27"/>
    </location>
</feature>
<dbReference type="PROSITE" id="PS50888">
    <property type="entry name" value="BHLH"/>
    <property type="match status" value="1"/>
</dbReference>
<evidence type="ECO:0000256" key="6">
    <source>
        <dbReference type="SAM" id="MobiDB-lite"/>
    </source>
</evidence>
<dbReference type="InterPro" id="IPR011598">
    <property type="entry name" value="bHLH_dom"/>
</dbReference>
<dbReference type="Proteomes" id="UP000734854">
    <property type="component" value="Unassembled WGS sequence"/>
</dbReference>
<dbReference type="InterPro" id="IPR024097">
    <property type="entry name" value="bHLH_ZIP_TF"/>
</dbReference>
<proteinExistence type="inferred from homology"/>
<comment type="caution">
    <text evidence="8">The sequence shown here is derived from an EMBL/GenBank/DDBJ whole genome shotgun (WGS) entry which is preliminary data.</text>
</comment>
<feature type="region of interest" description="Disordered" evidence="6">
    <location>
        <begin position="175"/>
        <end position="194"/>
    </location>
</feature>
<dbReference type="InterPro" id="IPR036638">
    <property type="entry name" value="HLH_DNA-bd_sf"/>
</dbReference>
<evidence type="ECO:0000256" key="1">
    <source>
        <dbReference type="ARBA" id="ARBA00004123"/>
    </source>
</evidence>
<feature type="domain" description="BHLH" evidence="7">
    <location>
        <begin position="334"/>
        <end position="384"/>
    </location>
</feature>
<feature type="compositionally biased region" description="Polar residues" evidence="6">
    <location>
        <begin position="182"/>
        <end position="191"/>
    </location>
</feature>
<keyword evidence="5" id="KW-0539">Nucleus</keyword>
<organism evidence="8 9">
    <name type="scientific">Zingiber officinale</name>
    <name type="common">Ginger</name>
    <name type="synonym">Amomum zingiber</name>
    <dbReference type="NCBI Taxonomy" id="94328"/>
    <lineage>
        <taxon>Eukaryota</taxon>
        <taxon>Viridiplantae</taxon>
        <taxon>Streptophyta</taxon>
        <taxon>Embryophyta</taxon>
        <taxon>Tracheophyta</taxon>
        <taxon>Spermatophyta</taxon>
        <taxon>Magnoliopsida</taxon>
        <taxon>Liliopsida</taxon>
        <taxon>Zingiberales</taxon>
        <taxon>Zingiberaceae</taxon>
        <taxon>Zingiber</taxon>
    </lineage>
</organism>
<accession>A0A8J5G0Y9</accession>
<dbReference type="EMBL" id="JACMSC010000012">
    <property type="protein sequence ID" value="KAG6497521.1"/>
    <property type="molecule type" value="Genomic_DNA"/>
</dbReference>
<feature type="compositionally biased region" description="Basic and acidic residues" evidence="6">
    <location>
        <begin position="312"/>
        <end position="325"/>
    </location>
</feature>
<feature type="compositionally biased region" description="Polar residues" evidence="6">
    <location>
        <begin position="1"/>
        <end position="12"/>
    </location>
</feature>
<comment type="subcellular location">
    <subcellularLocation>
        <location evidence="1">Nucleus</location>
    </subcellularLocation>
</comment>
<dbReference type="FunFam" id="4.10.280.10:FF:000002">
    <property type="entry name" value="Basic helix-loop-helix transcription factor"/>
    <property type="match status" value="1"/>
</dbReference>
<feature type="compositionally biased region" description="Polar residues" evidence="6">
    <location>
        <begin position="262"/>
        <end position="271"/>
    </location>
</feature>
<dbReference type="PANTHER" id="PTHR12565:SF184">
    <property type="entry name" value="BHLH TRANSCRIPTION FACTOR"/>
    <property type="match status" value="1"/>
</dbReference>
<evidence type="ECO:0000256" key="2">
    <source>
        <dbReference type="ARBA" id="ARBA00005510"/>
    </source>
</evidence>
<dbReference type="GO" id="GO:0046983">
    <property type="term" value="F:protein dimerization activity"/>
    <property type="evidence" value="ECO:0007669"/>
    <property type="project" value="InterPro"/>
</dbReference>
<keyword evidence="3" id="KW-0805">Transcription regulation</keyword>
<dbReference type="CDD" id="cd18919">
    <property type="entry name" value="bHLH_AtBPE_like"/>
    <property type="match status" value="1"/>
</dbReference>
<gene>
    <name evidence="8" type="ORF">ZIOFF_045422</name>
</gene>
<dbReference type="Gene3D" id="4.10.280.10">
    <property type="entry name" value="Helix-loop-helix DNA-binding domain"/>
    <property type="match status" value="1"/>
</dbReference>
<dbReference type="PANTHER" id="PTHR12565">
    <property type="entry name" value="STEROL REGULATORY ELEMENT-BINDING PROTEIN"/>
    <property type="match status" value="1"/>
</dbReference>
<dbReference type="GO" id="GO:0003700">
    <property type="term" value="F:DNA-binding transcription factor activity"/>
    <property type="evidence" value="ECO:0007669"/>
    <property type="project" value="TreeGrafter"/>
</dbReference>
<keyword evidence="4" id="KW-0804">Transcription</keyword>
<evidence type="ECO:0000256" key="4">
    <source>
        <dbReference type="ARBA" id="ARBA00023163"/>
    </source>
</evidence>
<feature type="compositionally biased region" description="Polar residues" evidence="6">
    <location>
        <begin position="299"/>
        <end position="311"/>
    </location>
</feature>
<dbReference type="AlphaFoldDB" id="A0A8J5G0Y9"/>
<evidence type="ECO:0000259" key="7">
    <source>
        <dbReference type="PROSITE" id="PS50888"/>
    </source>
</evidence>
<comment type="similarity">
    <text evidence="2">Belongs to the bHLH protein family.</text>
</comment>
<evidence type="ECO:0000313" key="9">
    <source>
        <dbReference type="Proteomes" id="UP000734854"/>
    </source>
</evidence>
<feature type="compositionally biased region" description="Polar residues" evidence="6">
    <location>
        <begin position="224"/>
        <end position="239"/>
    </location>
</feature>
<dbReference type="SUPFAM" id="SSF47459">
    <property type="entry name" value="HLH, helix-loop-helix DNA-binding domain"/>
    <property type="match status" value="1"/>
</dbReference>
<evidence type="ECO:0000256" key="3">
    <source>
        <dbReference type="ARBA" id="ARBA00023015"/>
    </source>
</evidence>
<keyword evidence="9" id="KW-1185">Reference proteome</keyword>
<evidence type="ECO:0000256" key="5">
    <source>
        <dbReference type="ARBA" id="ARBA00023242"/>
    </source>
</evidence>